<name>A0A0S3AI30_9PROT</name>
<evidence type="ECO:0000256" key="1">
    <source>
        <dbReference type="PROSITE-ProRule" id="PRU00464"/>
    </source>
</evidence>
<dbReference type="EMBL" id="QAOL01000003">
    <property type="protein sequence ID" value="PTQ87767.1"/>
    <property type="molecule type" value="Genomic_DNA"/>
</dbReference>
<feature type="domain" description="HIT" evidence="2">
    <location>
        <begin position="10"/>
        <end position="112"/>
    </location>
</feature>
<dbReference type="InterPro" id="IPR011146">
    <property type="entry name" value="HIT-like"/>
</dbReference>
<dbReference type="Proteomes" id="UP000244110">
    <property type="component" value="Unassembled WGS sequence"/>
</dbReference>
<accession>A0A0S3AI30</accession>
<reference evidence="5" key="2">
    <citation type="submission" date="2016-10" db="EMBL/GenBank/DDBJ databases">
        <authorList>
            <person name="Varghese N."/>
            <person name="Submissions S."/>
        </authorList>
    </citation>
    <scope>NUCLEOTIDE SEQUENCE [LARGE SCALE GENOMIC DNA]</scope>
    <source>
        <strain evidence="5">Nm10</strain>
    </source>
</reference>
<keyword evidence="3" id="KW-0378">Hydrolase</keyword>
<evidence type="ECO:0000313" key="3">
    <source>
        <dbReference type="EMBL" id="PTQ87767.1"/>
    </source>
</evidence>
<dbReference type="SUPFAM" id="SSF54197">
    <property type="entry name" value="HIT-like"/>
    <property type="match status" value="1"/>
</dbReference>
<evidence type="ECO:0000313" key="6">
    <source>
        <dbReference type="Proteomes" id="UP000244110"/>
    </source>
</evidence>
<reference evidence="4" key="1">
    <citation type="submission" date="2016-10" db="EMBL/GenBank/DDBJ databases">
        <authorList>
            <person name="de Groot N.N."/>
        </authorList>
    </citation>
    <scope>NUCLEOTIDE SEQUENCE [LARGE SCALE GENOMIC DNA]</scope>
    <source>
        <strain evidence="4">Nm10</strain>
    </source>
</reference>
<dbReference type="KEGG" id="nur:ATY38_06045"/>
<keyword evidence="5" id="KW-1185">Reference proteome</keyword>
<dbReference type="PROSITE" id="PS51084">
    <property type="entry name" value="HIT_2"/>
    <property type="match status" value="1"/>
</dbReference>
<evidence type="ECO:0000259" key="2">
    <source>
        <dbReference type="PROSITE" id="PS51084"/>
    </source>
</evidence>
<proteinExistence type="predicted"/>
<dbReference type="EMBL" id="FNLN01000005">
    <property type="protein sequence ID" value="SDT85764.1"/>
    <property type="molecule type" value="Genomic_DNA"/>
</dbReference>
<dbReference type="Gene3D" id="3.30.428.10">
    <property type="entry name" value="HIT-like"/>
    <property type="match status" value="1"/>
</dbReference>
<sequence length="151" mass="17184">MMQNSVPSDCNATMHKFGAPETVIRAYQYWSVLLRPAQATLGALVLVAHEPAKAFSELSVASFTELHEITRHIELTLSRAFQYDRINYLMLMMVDPDVHFHVLPRYAHSKSFAGVEFVDAGWPAVPNLSQINKTDTNINQQIMKHLRTCWP</sequence>
<evidence type="ECO:0000313" key="4">
    <source>
        <dbReference type="EMBL" id="SDT85764.1"/>
    </source>
</evidence>
<dbReference type="RefSeq" id="WP_062558519.1">
    <property type="nucleotide sequence ID" value="NZ_FNLN01000005.1"/>
</dbReference>
<reference evidence="3 6" key="3">
    <citation type="submission" date="2018-04" db="EMBL/GenBank/DDBJ databases">
        <title>Active sludge and wastewater microbial communities from Klosterneuburg, Austria.</title>
        <authorList>
            <person name="Wagner M."/>
        </authorList>
    </citation>
    <scope>NUCLEOTIDE SEQUENCE [LARGE SCALE GENOMIC DNA]</scope>
    <source>
        <strain evidence="3 6">Nm4</strain>
    </source>
</reference>
<comment type="caution">
    <text evidence="1">Lacks conserved residue(s) required for the propagation of feature annotation.</text>
</comment>
<dbReference type="GO" id="GO:0016787">
    <property type="term" value="F:hydrolase activity"/>
    <property type="evidence" value="ECO:0007669"/>
    <property type="project" value="UniProtKB-KW"/>
</dbReference>
<dbReference type="Proteomes" id="UP000182882">
    <property type="component" value="Unassembled WGS sequence"/>
</dbReference>
<gene>
    <name evidence="3" type="ORF">C8R28_100336</name>
    <name evidence="4" type="ORF">SAMN05216406_10553</name>
</gene>
<organism evidence="3 6">
    <name type="scientific">Nitrosomonas ureae</name>
    <dbReference type="NCBI Taxonomy" id="44577"/>
    <lineage>
        <taxon>Bacteria</taxon>
        <taxon>Pseudomonadati</taxon>
        <taxon>Pseudomonadota</taxon>
        <taxon>Betaproteobacteria</taxon>
        <taxon>Nitrosomonadales</taxon>
        <taxon>Nitrosomonadaceae</taxon>
        <taxon>Nitrosomonas</taxon>
    </lineage>
</organism>
<dbReference type="AlphaFoldDB" id="A0A0S3AI30"/>
<dbReference type="InterPro" id="IPR036265">
    <property type="entry name" value="HIT-like_sf"/>
</dbReference>
<protein>
    <submittedName>
        <fullName evidence="3">Diadenosine tetraphosphate (Ap4A) HIT family hydrolase</fullName>
    </submittedName>
    <submittedName>
        <fullName evidence="4">Diadenosine tetraphosphate (Ap4A) hydrolase</fullName>
    </submittedName>
</protein>
<evidence type="ECO:0000313" key="5">
    <source>
        <dbReference type="Proteomes" id="UP000182882"/>
    </source>
</evidence>